<protein>
    <submittedName>
        <fullName evidence="2">Uncharacterized protein</fullName>
    </submittedName>
</protein>
<dbReference type="SUPFAM" id="SSF53850">
    <property type="entry name" value="Periplasmic binding protein-like II"/>
    <property type="match status" value="1"/>
</dbReference>
<evidence type="ECO:0000256" key="1">
    <source>
        <dbReference type="SAM" id="SignalP"/>
    </source>
</evidence>
<dbReference type="OrthoDB" id="6383026at2"/>
<organism evidence="2 3">
    <name type="scientific">Catenovulum agarivorans DS-2</name>
    <dbReference type="NCBI Taxonomy" id="1328313"/>
    <lineage>
        <taxon>Bacteria</taxon>
        <taxon>Pseudomonadati</taxon>
        <taxon>Pseudomonadota</taxon>
        <taxon>Gammaproteobacteria</taxon>
        <taxon>Alteromonadales</taxon>
        <taxon>Alteromonadaceae</taxon>
        <taxon>Catenovulum</taxon>
    </lineage>
</organism>
<feature type="chain" id="PRO_5004898003" evidence="1">
    <location>
        <begin position="22"/>
        <end position="293"/>
    </location>
</feature>
<evidence type="ECO:0000313" key="2">
    <source>
        <dbReference type="EMBL" id="EWH08856.1"/>
    </source>
</evidence>
<gene>
    <name evidence="2" type="ORF">DS2_15394</name>
</gene>
<accession>W7QA31</accession>
<feature type="signal peptide" evidence="1">
    <location>
        <begin position="1"/>
        <end position="21"/>
    </location>
</feature>
<comment type="caution">
    <text evidence="2">The sequence shown here is derived from an EMBL/GenBank/DDBJ whole genome shotgun (WGS) entry which is preliminary data.</text>
</comment>
<dbReference type="eggNOG" id="COG0834">
    <property type="taxonomic scope" value="Bacteria"/>
</dbReference>
<name>W7QA31_9ALTE</name>
<keyword evidence="3" id="KW-1185">Reference proteome</keyword>
<dbReference type="Proteomes" id="UP000019276">
    <property type="component" value="Unassembled WGS sequence"/>
</dbReference>
<dbReference type="RefSeq" id="WP_051479929.1">
    <property type="nucleotide sequence ID" value="NZ_ARZY01000035.1"/>
</dbReference>
<dbReference type="STRING" id="1328313.DS2_15394"/>
<dbReference type="AlphaFoldDB" id="W7QA31"/>
<evidence type="ECO:0000313" key="3">
    <source>
        <dbReference type="Proteomes" id="UP000019276"/>
    </source>
</evidence>
<proteinExistence type="predicted"/>
<dbReference type="EMBL" id="ARZY01000035">
    <property type="protein sequence ID" value="EWH08856.1"/>
    <property type="molecule type" value="Genomic_DNA"/>
</dbReference>
<keyword evidence="1" id="KW-0732">Signal</keyword>
<reference evidence="2 3" key="1">
    <citation type="journal article" date="2014" name="Genome Announc.">
        <title>Draft Genome Sequence of the Agar-Degrading Bacterium Catenovulum sp. Strain DS-2, Isolated from Intestines of Haliotis diversicolor.</title>
        <authorList>
            <person name="Shan D."/>
            <person name="Li X."/>
            <person name="Gu Z."/>
            <person name="Wei G."/>
            <person name="Gao Z."/>
            <person name="Shao Z."/>
        </authorList>
    </citation>
    <scope>NUCLEOTIDE SEQUENCE [LARGE SCALE GENOMIC DNA]</scope>
    <source>
        <strain evidence="2 3">DS-2</strain>
    </source>
</reference>
<dbReference type="Gene3D" id="3.40.190.10">
    <property type="entry name" value="Periplasmic binding protein-like II"/>
    <property type="match status" value="2"/>
</dbReference>
<sequence length="293" mass="33300">MLLHKLAVLLLTLFVAANAVAEITLTAAKGTSDDRKAYTNRLLTAALNANTAHNHFESVKQVSVSYGYDARAYLVSKGQADVTYFPAEKKIERHLIPIRVPLYKGLMGYRFLLIQAKDQTKFDSISNLQQLKRLLKGTGTRWRMTQVYQYHNFAHVKADTNHSLYKMLNVGRFDYTTRGVIEASETQRIIQKRFGNLAIENNILLYTELPIYFFVGADNPALAKRIESGLHSLIKTGKFDKIFAQFFATVPTDLALETRRVLYVENPFLSAESKHNAQTFWQQSSSPLPFTLE</sequence>